<dbReference type="InParanoid" id="A0A0G4H7Z9"/>
<dbReference type="OrthoDB" id="206422at2759"/>
<dbReference type="EMBL" id="CDMY01001057">
    <property type="protein sequence ID" value="CEM39900.1"/>
    <property type="molecule type" value="Genomic_DNA"/>
</dbReference>
<gene>
    <name evidence="2" type="ORF">Vbra_19822</name>
</gene>
<keyword evidence="3" id="KW-1185">Reference proteome</keyword>
<sequence length="302" mass="32473">MTATRRGAFPTVGESGVDVASFERLLCVDYGLRKIGLAMVSSRLDSPEPMAVLPNDGNVTRVTEVIARIVRDNRIECVVVGKPVQRNPRLAYLGDYDFLTMIFRDFCHALKDAIASQAAPVGPSRAAADNDGTPAAKDGSSGVAALASLRRRKAAREAMRGASSQRTAAAVSRLSRLASVRPSAAGGTSSGRRDGDGGSAGEEDVSVPVYFFNEQFSTQYVKSLRISGAKGGIDAYAACAILDHFLGVRGRGAEVIAPGQPRLFDTHIASLCKQVWRVLPEVRALRGRRRQDIERQERRASR</sequence>
<organism evidence="2 3">
    <name type="scientific">Vitrella brassicaformis (strain CCMP3155)</name>
    <dbReference type="NCBI Taxonomy" id="1169540"/>
    <lineage>
        <taxon>Eukaryota</taxon>
        <taxon>Sar</taxon>
        <taxon>Alveolata</taxon>
        <taxon>Colpodellida</taxon>
        <taxon>Vitrellaceae</taxon>
        <taxon>Vitrella</taxon>
    </lineage>
</organism>
<feature type="region of interest" description="Disordered" evidence="1">
    <location>
        <begin position="121"/>
        <end position="142"/>
    </location>
</feature>
<dbReference type="AlphaFoldDB" id="A0A0G4H7Z9"/>
<dbReference type="PANTHER" id="PTHR33317">
    <property type="entry name" value="POLYNUCLEOTIDYL TRANSFERASE, RIBONUCLEASE H-LIKE SUPERFAMILY PROTEIN"/>
    <property type="match status" value="1"/>
</dbReference>
<feature type="compositionally biased region" description="Low complexity" evidence="1">
    <location>
        <begin position="173"/>
        <end position="187"/>
    </location>
</feature>
<evidence type="ECO:0000313" key="3">
    <source>
        <dbReference type="Proteomes" id="UP000041254"/>
    </source>
</evidence>
<dbReference type="Pfam" id="PF03652">
    <property type="entry name" value="RuvX"/>
    <property type="match status" value="1"/>
</dbReference>
<reference evidence="2 3" key="1">
    <citation type="submission" date="2014-11" db="EMBL/GenBank/DDBJ databases">
        <authorList>
            <person name="Zhu J."/>
            <person name="Qi W."/>
            <person name="Song R."/>
        </authorList>
    </citation>
    <scope>NUCLEOTIDE SEQUENCE [LARGE SCALE GENOMIC DNA]</scope>
</reference>
<proteinExistence type="predicted"/>
<accession>A0A0G4H7Z9</accession>
<dbReference type="Proteomes" id="UP000041254">
    <property type="component" value="Unassembled WGS sequence"/>
</dbReference>
<dbReference type="PANTHER" id="PTHR33317:SF4">
    <property type="entry name" value="POLYNUCLEOTIDYL TRANSFERASE, RIBONUCLEASE H-LIKE SUPERFAMILY PROTEIN"/>
    <property type="match status" value="1"/>
</dbReference>
<evidence type="ECO:0008006" key="4">
    <source>
        <dbReference type="Google" id="ProtNLM"/>
    </source>
</evidence>
<protein>
    <recommendedName>
        <fullName evidence="4">YqgF/RNase H-like domain-containing protein</fullName>
    </recommendedName>
</protein>
<dbReference type="InterPro" id="IPR005227">
    <property type="entry name" value="YqgF"/>
</dbReference>
<dbReference type="InterPro" id="IPR012337">
    <property type="entry name" value="RNaseH-like_sf"/>
</dbReference>
<evidence type="ECO:0000313" key="2">
    <source>
        <dbReference type="EMBL" id="CEM39900.1"/>
    </source>
</evidence>
<dbReference type="GO" id="GO:0000967">
    <property type="term" value="P:rRNA 5'-end processing"/>
    <property type="evidence" value="ECO:0007669"/>
    <property type="project" value="TreeGrafter"/>
</dbReference>
<dbReference type="VEuPathDB" id="CryptoDB:Vbra_19822"/>
<feature type="region of interest" description="Disordered" evidence="1">
    <location>
        <begin position="173"/>
        <end position="201"/>
    </location>
</feature>
<dbReference type="SUPFAM" id="SSF53098">
    <property type="entry name" value="Ribonuclease H-like"/>
    <property type="match status" value="1"/>
</dbReference>
<dbReference type="InterPro" id="IPR037027">
    <property type="entry name" value="YqgF/RNaseH-like_dom_sf"/>
</dbReference>
<dbReference type="Gene3D" id="3.30.420.140">
    <property type="entry name" value="YqgF/RNase H-like domain"/>
    <property type="match status" value="1"/>
</dbReference>
<evidence type="ECO:0000256" key="1">
    <source>
        <dbReference type="SAM" id="MobiDB-lite"/>
    </source>
</evidence>
<name>A0A0G4H7Z9_VITBC</name>